<keyword evidence="2" id="KW-1185">Reference proteome</keyword>
<feature type="non-terminal residue" evidence="1">
    <location>
        <position position="1"/>
    </location>
</feature>
<evidence type="ECO:0000313" key="2">
    <source>
        <dbReference type="Proteomes" id="UP000054653"/>
    </source>
</evidence>
<reference evidence="1 2" key="1">
    <citation type="submission" date="2015-01" db="EMBL/GenBank/DDBJ databases">
        <title>Evolution of Trichinella species and genotypes.</title>
        <authorList>
            <person name="Korhonen P.K."/>
            <person name="Edoardo P."/>
            <person name="Giuseppe L.R."/>
            <person name="Gasser R.B."/>
        </authorList>
    </citation>
    <scope>NUCLEOTIDE SEQUENCE [LARGE SCALE GENOMIC DNA]</scope>
    <source>
        <strain evidence="1">ISS120</strain>
    </source>
</reference>
<dbReference type="EMBL" id="JYDI01001206">
    <property type="protein sequence ID" value="KRY37323.1"/>
    <property type="molecule type" value="Genomic_DNA"/>
</dbReference>
<evidence type="ECO:0000313" key="1">
    <source>
        <dbReference type="EMBL" id="KRY37323.1"/>
    </source>
</evidence>
<name>A0A0V1BJI9_TRIBR</name>
<protein>
    <submittedName>
        <fullName evidence="1">Uncharacterized protein</fullName>
    </submittedName>
</protein>
<accession>A0A0V1BJI9</accession>
<dbReference type="Proteomes" id="UP000054653">
    <property type="component" value="Unassembled WGS sequence"/>
</dbReference>
<comment type="caution">
    <text evidence="1">The sequence shown here is derived from an EMBL/GenBank/DDBJ whole genome shotgun (WGS) entry which is preliminary data.</text>
</comment>
<organism evidence="1 2">
    <name type="scientific">Trichinella britovi</name>
    <name type="common">Parasitic roundworm</name>
    <dbReference type="NCBI Taxonomy" id="45882"/>
    <lineage>
        <taxon>Eukaryota</taxon>
        <taxon>Metazoa</taxon>
        <taxon>Ecdysozoa</taxon>
        <taxon>Nematoda</taxon>
        <taxon>Enoplea</taxon>
        <taxon>Dorylaimia</taxon>
        <taxon>Trichinellida</taxon>
        <taxon>Trichinellidae</taxon>
        <taxon>Trichinella</taxon>
    </lineage>
</organism>
<sequence>LPDDRTSGKLYLSIVSVQNPATINHAPSDIVCCCYSLSIALARSSRFDICSVSLVRDSLSR</sequence>
<dbReference type="AlphaFoldDB" id="A0A0V1BJI9"/>
<proteinExistence type="predicted"/>
<gene>
    <name evidence="1" type="ORF">T03_5462</name>
</gene>